<comment type="similarity">
    <text evidence="2">Belongs to the small GTPase superfamily. Rab family.</text>
</comment>
<dbReference type="SUPFAM" id="SSF52540">
    <property type="entry name" value="P-loop containing nucleoside triphosphate hydrolases"/>
    <property type="match status" value="1"/>
</dbReference>
<evidence type="ECO:0000256" key="4">
    <source>
        <dbReference type="ARBA" id="ARBA00022846"/>
    </source>
</evidence>
<keyword evidence="3" id="KW-0547">Nucleotide-binding</keyword>
<evidence type="ECO:0000313" key="8">
    <source>
        <dbReference type="Proteomes" id="UP000515163"/>
    </source>
</evidence>
<dbReference type="GO" id="GO:0003924">
    <property type="term" value="F:GTPase activity"/>
    <property type="evidence" value="ECO:0007669"/>
    <property type="project" value="InterPro"/>
</dbReference>
<evidence type="ECO:0000256" key="6">
    <source>
        <dbReference type="ARBA" id="ARBA00023134"/>
    </source>
</evidence>
<dbReference type="SMART" id="SM00174">
    <property type="entry name" value="RHO"/>
    <property type="match status" value="1"/>
</dbReference>
<dbReference type="FunCoup" id="A0A6P8H4X5">
    <property type="interactions" value="527"/>
</dbReference>
<dbReference type="NCBIfam" id="TIGR00231">
    <property type="entry name" value="small_GTP"/>
    <property type="match status" value="1"/>
</dbReference>
<dbReference type="SMART" id="SM00175">
    <property type="entry name" value="RAB"/>
    <property type="match status" value="1"/>
</dbReference>
<dbReference type="SMART" id="SM00173">
    <property type="entry name" value="RAS"/>
    <property type="match status" value="1"/>
</dbReference>
<dbReference type="GO" id="GO:0030990">
    <property type="term" value="C:intraciliary transport particle"/>
    <property type="evidence" value="ECO:0007669"/>
    <property type="project" value="UniProtKB-ARBA"/>
</dbReference>
<evidence type="ECO:0000256" key="1">
    <source>
        <dbReference type="ARBA" id="ARBA00004230"/>
    </source>
</evidence>
<dbReference type="PROSITE" id="PS51419">
    <property type="entry name" value="RAB"/>
    <property type="match status" value="1"/>
</dbReference>
<name>A0A6P8H4X5_ACTTE</name>
<dbReference type="Pfam" id="PF00071">
    <property type="entry name" value="Ras"/>
    <property type="match status" value="1"/>
</dbReference>
<dbReference type="PRINTS" id="PR00449">
    <property type="entry name" value="RASTRNSFRMNG"/>
</dbReference>
<dbReference type="FunFam" id="3.40.50.300:FF:001684">
    <property type="entry name" value="Intraflagellar transport 27 homolog (Chlamydomonas)"/>
    <property type="match status" value="1"/>
</dbReference>
<dbReference type="PROSITE" id="PS51421">
    <property type="entry name" value="RAS"/>
    <property type="match status" value="1"/>
</dbReference>
<dbReference type="PANTHER" id="PTHR47978">
    <property type="match status" value="1"/>
</dbReference>
<dbReference type="AlphaFoldDB" id="A0A6P8H4X5"/>
<dbReference type="GO" id="GO:0005525">
    <property type="term" value="F:GTP binding"/>
    <property type="evidence" value="ECO:0007669"/>
    <property type="project" value="UniProtKB-KW"/>
</dbReference>
<evidence type="ECO:0000313" key="9">
    <source>
        <dbReference type="RefSeq" id="XP_031551404.1"/>
    </source>
</evidence>
<protein>
    <submittedName>
        <fullName evidence="9">Intraflagellar transport protein 27 homolog</fullName>
    </submittedName>
</protein>
<organism evidence="8 9">
    <name type="scientific">Actinia tenebrosa</name>
    <name type="common">Australian red waratah sea anemone</name>
    <dbReference type="NCBI Taxonomy" id="6105"/>
    <lineage>
        <taxon>Eukaryota</taxon>
        <taxon>Metazoa</taxon>
        <taxon>Cnidaria</taxon>
        <taxon>Anthozoa</taxon>
        <taxon>Hexacorallia</taxon>
        <taxon>Actiniaria</taxon>
        <taxon>Actiniidae</taxon>
        <taxon>Actinia</taxon>
    </lineage>
</organism>
<dbReference type="OrthoDB" id="265044at2759"/>
<sequence>MVVLRAKLLIAGDSCVGKTALTQVFHSDGSQFPKNYTLTVGAEVSVKTVHIPETSDSVELYIFDSAGKELFSETVQQYWENTNLIMVAYDVSNEQSFNACNKWLERCRAATPYQSVPGALIATKTDLKQRRVISAKEGKEFASSKDLEYFECSAKEHQNVEAPFYFLAQEFHKIYHEKLEVMKSLT</sequence>
<keyword evidence="6" id="KW-0342">GTP-binding</keyword>
<reference evidence="9" key="1">
    <citation type="submission" date="2025-08" db="UniProtKB">
        <authorList>
            <consortium name="RefSeq"/>
        </authorList>
    </citation>
    <scope>IDENTIFICATION</scope>
    <source>
        <tissue evidence="9">Tentacle</tissue>
    </source>
</reference>
<dbReference type="Gene3D" id="3.40.50.300">
    <property type="entry name" value="P-loop containing nucleotide triphosphate hydrolases"/>
    <property type="match status" value="1"/>
</dbReference>
<dbReference type="InterPro" id="IPR005225">
    <property type="entry name" value="Small_GTP-bd"/>
</dbReference>
<keyword evidence="8" id="KW-1185">Reference proteome</keyword>
<proteinExistence type="inferred from homology"/>
<accession>A0A6P8H4X5</accession>
<dbReference type="GeneID" id="116288716"/>
<keyword evidence="4" id="KW-0282">Flagellum</keyword>
<dbReference type="KEGG" id="aten:116288716"/>
<dbReference type="RefSeq" id="XP_031551404.1">
    <property type="nucleotide sequence ID" value="XM_031695544.1"/>
</dbReference>
<evidence type="ECO:0000256" key="2">
    <source>
        <dbReference type="ARBA" id="ARBA00006270"/>
    </source>
</evidence>
<keyword evidence="5" id="KW-0969">Cilium</keyword>
<dbReference type="Proteomes" id="UP000515163">
    <property type="component" value="Unplaced"/>
</dbReference>
<evidence type="ECO:0000256" key="7">
    <source>
        <dbReference type="ARBA" id="ARBA00023273"/>
    </source>
</evidence>
<evidence type="ECO:0000256" key="3">
    <source>
        <dbReference type="ARBA" id="ARBA00022741"/>
    </source>
</evidence>
<dbReference type="InterPro" id="IPR001806">
    <property type="entry name" value="Small_GTPase"/>
</dbReference>
<keyword evidence="7" id="KW-0966">Cell projection</keyword>
<evidence type="ECO:0000256" key="5">
    <source>
        <dbReference type="ARBA" id="ARBA00023069"/>
    </source>
</evidence>
<dbReference type="PROSITE" id="PS51420">
    <property type="entry name" value="RHO"/>
    <property type="match status" value="1"/>
</dbReference>
<comment type="subcellular location">
    <subcellularLocation>
        <location evidence="1">Cell projection</location>
        <location evidence="1">Cilium</location>
        <location evidence="1">Flagellum</location>
    </subcellularLocation>
</comment>
<dbReference type="GO" id="GO:0031514">
    <property type="term" value="C:motile cilium"/>
    <property type="evidence" value="ECO:0007669"/>
    <property type="project" value="UniProtKB-SubCell"/>
</dbReference>
<dbReference type="InParanoid" id="A0A6P8H4X5"/>
<gene>
    <name evidence="9" type="primary">LOC116288716</name>
</gene>
<dbReference type="InterPro" id="IPR027417">
    <property type="entry name" value="P-loop_NTPase"/>
</dbReference>